<keyword evidence="1" id="KW-1133">Transmembrane helix</keyword>
<dbReference type="Proteomes" id="UP000030826">
    <property type="component" value="Unassembled WGS sequence"/>
</dbReference>
<gene>
    <name evidence="2" type="ORF">LA66_06845</name>
</gene>
<keyword evidence="1" id="KW-0472">Membrane</keyword>
<dbReference type="STRING" id="370622.LA66_06845"/>
<evidence type="ECO:0000313" key="2">
    <source>
        <dbReference type="EMBL" id="KHJ56277.1"/>
    </source>
</evidence>
<proteinExistence type="predicted"/>
<evidence type="ECO:0000256" key="1">
    <source>
        <dbReference type="SAM" id="Phobius"/>
    </source>
</evidence>
<keyword evidence="1" id="KW-0812">Transmembrane</keyword>
<protein>
    <submittedName>
        <fullName evidence="2">Uncharacterized protein</fullName>
    </submittedName>
</protein>
<reference evidence="2 3" key="1">
    <citation type="submission" date="2014-09" db="EMBL/GenBank/DDBJ databases">
        <title>Isolation and characterization of Aurantimonas altamirensis ON-56566 from clinical sample following a dog bite.</title>
        <authorList>
            <person name="Eshaghi A."/>
            <person name="Li A."/>
            <person name="Shahinas D."/>
            <person name="Bahn P."/>
            <person name="Kus J.V."/>
            <person name="Patel S.N."/>
        </authorList>
    </citation>
    <scope>NUCLEOTIDE SEQUENCE [LARGE SCALE GENOMIC DNA]</scope>
    <source>
        <strain evidence="2 3">ON-56566</strain>
    </source>
</reference>
<feature type="transmembrane region" description="Helical" evidence="1">
    <location>
        <begin position="36"/>
        <end position="57"/>
    </location>
</feature>
<accession>A0A0B1QBF8</accession>
<sequence length="61" mass="6574">MEPQMTQHQHLVAELADVRADLDEARRDNLTMQGMFWVVALVSGLAGAAVTISAMHIGGVI</sequence>
<comment type="caution">
    <text evidence="2">The sequence shown here is derived from an EMBL/GenBank/DDBJ whole genome shotgun (WGS) entry which is preliminary data.</text>
</comment>
<dbReference type="AlphaFoldDB" id="A0A0B1QBF8"/>
<name>A0A0B1QBF8_9HYPH</name>
<dbReference type="EMBL" id="JRFJ01000001">
    <property type="protein sequence ID" value="KHJ56277.1"/>
    <property type="molecule type" value="Genomic_DNA"/>
</dbReference>
<evidence type="ECO:0000313" key="3">
    <source>
        <dbReference type="Proteomes" id="UP000030826"/>
    </source>
</evidence>
<organism evidence="2 3">
    <name type="scientific">Aureimonas altamirensis</name>
    <dbReference type="NCBI Taxonomy" id="370622"/>
    <lineage>
        <taxon>Bacteria</taxon>
        <taxon>Pseudomonadati</taxon>
        <taxon>Pseudomonadota</taxon>
        <taxon>Alphaproteobacteria</taxon>
        <taxon>Hyphomicrobiales</taxon>
        <taxon>Aurantimonadaceae</taxon>
        <taxon>Aureimonas</taxon>
    </lineage>
</organism>